<protein>
    <submittedName>
        <fullName evidence="6">Acetyltransferase</fullName>
    </submittedName>
</protein>
<dbReference type="PANTHER" id="PTHR43300:SF7">
    <property type="entry name" value="UDP-N-ACETYLBACILLOSAMINE N-ACETYLTRANSFERASE"/>
    <property type="match status" value="1"/>
</dbReference>
<evidence type="ECO:0000313" key="6">
    <source>
        <dbReference type="EMBL" id="UJS24302.1"/>
    </source>
</evidence>
<dbReference type="PANTHER" id="PTHR43300">
    <property type="entry name" value="ACETYLTRANSFERASE"/>
    <property type="match status" value="1"/>
</dbReference>
<dbReference type="PROSITE" id="PS00101">
    <property type="entry name" value="HEXAPEP_TRANSFERASES"/>
    <property type="match status" value="1"/>
</dbReference>
<keyword evidence="7" id="KW-1185">Reference proteome</keyword>
<evidence type="ECO:0000259" key="5">
    <source>
        <dbReference type="Pfam" id="PF17836"/>
    </source>
</evidence>
<evidence type="ECO:0000256" key="2">
    <source>
        <dbReference type="ARBA" id="ARBA00022679"/>
    </source>
</evidence>
<dbReference type="InterPro" id="IPR041561">
    <property type="entry name" value="PglD_N"/>
</dbReference>
<dbReference type="Gene3D" id="3.40.50.20">
    <property type="match status" value="1"/>
</dbReference>
<keyword evidence="2" id="KW-0808">Transferase</keyword>
<evidence type="ECO:0000313" key="7">
    <source>
        <dbReference type="Proteomes" id="UP001054801"/>
    </source>
</evidence>
<dbReference type="InterPro" id="IPR020019">
    <property type="entry name" value="AcTrfase_PglD-like"/>
</dbReference>
<dbReference type="Proteomes" id="UP001054801">
    <property type="component" value="Chromosome"/>
</dbReference>
<evidence type="ECO:0000256" key="3">
    <source>
        <dbReference type="ARBA" id="ARBA00022737"/>
    </source>
</evidence>
<dbReference type="EMBL" id="CP091244">
    <property type="protein sequence ID" value="UJS24302.1"/>
    <property type="molecule type" value="Genomic_DNA"/>
</dbReference>
<comment type="similarity">
    <text evidence="1">Belongs to the transferase hexapeptide repeat family.</text>
</comment>
<dbReference type="InterPro" id="IPR018357">
    <property type="entry name" value="Hexapep_transf_CS"/>
</dbReference>
<keyword evidence="4" id="KW-0012">Acyltransferase</keyword>
<dbReference type="Gene3D" id="2.160.10.10">
    <property type="entry name" value="Hexapeptide repeat proteins"/>
    <property type="match status" value="2"/>
</dbReference>
<dbReference type="RefSeq" id="WP_236498709.1">
    <property type="nucleotide sequence ID" value="NZ_CP091244.1"/>
</dbReference>
<reference evidence="6" key="1">
    <citation type="journal article" date="2022" name="Microorganisms">
        <title>Two New Species of Filamentous Sulfur Bacteria of the Genus Thiothrix, Thiothrix winogradskyi sp. nov. and 'Candidatus Thiothrix sulfatifontis' sp. nov.</title>
        <authorList>
            <person name="Ravin N.V."/>
            <person name="Rossetti S."/>
            <person name="Beletsky A.V."/>
            <person name="Kadnikov V.V."/>
            <person name="Rudenko T.S."/>
            <person name="Smolyakov D.D."/>
            <person name="Moskvitina M.I."/>
            <person name="Gureeva M.V."/>
            <person name="Mardanov A.V."/>
            <person name="Grabovich M.Y."/>
        </authorList>
    </citation>
    <scope>NUCLEOTIDE SEQUENCE</scope>
    <source>
        <strain evidence="6">CT3</strain>
    </source>
</reference>
<accession>A0ABY3SXQ1</accession>
<dbReference type="SUPFAM" id="SSF51161">
    <property type="entry name" value="Trimeric LpxA-like enzymes"/>
    <property type="match status" value="1"/>
</dbReference>
<keyword evidence="3" id="KW-0677">Repeat</keyword>
<dbReference type="InterPro" id="IPR050179">
    <property type="entry name" value="Trans_hexapeptide_repeat"/>
</dbReference>
<dbReference type="CDD" id="cd03360">
    <property type="entry name" value="LbH_AT_putative"/>
    <property type="match status" value="1"/>
</dbReference>
<evidence type="ECO:0000256" key="4">
    <source>
        <dbReference type="ARBA" id="ARBA00023315"/>
    </source>
</evidence>
<dbReference type="Pfam" id="PF00132">
    <property type="entry name" value="Hexapep"/>
    <property type="match status" value="1"/>
</dbReference>
<gene>
    <name evidence="6" type="ORF">L2Y54_20590</name>
</gene>
<dbReference type="NCBIfam" id="TIGR03570">
    <property type="entry name" value="NeuD_NnaD"/>
    <property type="match status" value="1"/>
</dbReference>
<evidence type="ECO:0000256" key="1">
    <source>
        <dbReference type="ARBA" id="ARBA00007274"/>
    </source>
</evidence>
<name>A0ABY3SXQ1_9GAMM</name>
<proteinExistence type="inferred from homology"/>
<dbReference type="InterPro" id="IPR011004">
    <property type="entry name" value="Trimer_LpxA-like_sf"/>
</dbReference>
<sequence length="200" mass="20957">MFFIYIYGAGGHGKVAFHTLTQSGTKVQNFIDDKARGELCGISILSPPQLQDLYPYAIHFAIGNNAIRSRLQSEWRSVGILPETAIHPRATLYPGTKIGLGSLITAGTIIGPDTRLGDGCIINHNAVVDHDCVIGDFCHIAPAATLGGGVTLGRECLIGAGATILPYLTIGRNVTVGAGAVVTKNLPDNVTVVGCPARPK</sequence>
<dbReference type="InterPro" id="IPR001451">
    <property type="entry name" value="Hexapep"/>
</dbReference>
<feature type="domain" description="PglD N-terminal" evidence="5">
    <location>
        <begin position="4"/>
        <end position="73"/>
    </location>
</feature>
<organism evidence="6 7">
    <name type="scientific">Thiothrix winogradskyi</name>
    <dbReference type="NCBI Taxonomy" id="96472"/>
    <lineage>
        <taxon>Bacteria</taxon>
        <taxon>Pseudomonadati</taxon>
        <taxon>Pseudomonadota</taxon>
        <taxon>Gammaproteobacteria</taxon>
        <taxon>Thiotrichales</taxon>
        <taxon>Thiotrichaceae</taxon>
        <taxon>Thiothrix</taxon>
    </lineage>
</organism>
<dbReference type="Pfam" id="PF17836">
    <property type="entry name" value="PglD_N"/>
    <property type="match status" value="1"/>
</dbReference>